<gene>
    <name evidence="4" type="primary">LOC108738886</name>
</gene>
<dbReference type="GO" id="GO:0031514">
    <property type="term" value="C:motile cilium"/>
    <property type="evidence" value="ECO:0007669"/>
    <property type="project" value="TreeGrafter"/>
</dbReference>
<dbReference type="GeneID" id="108738886"/>
<protein>
    <submittedName>
        <fullName evidence="4">IQ and ubiquitin-like domain-containing protein</fullName>
    </submittedName>
</protein>
<keyword evidence="3" id="KW-1185">Reference proteome</keyword>
<dbReference type="FunCoup" id="A0A1W4X598">
    <property type="interactions" value="15"/>
</dbReference>
<dbReference type="InterPro" id="IPR057887">
    <property type="entry name" value="IQUB_helical"/>
</dbReference>
<dbReference type="AlphaFoldDB" id="A0A1W4X598"/>
<name>A0A1W4X598_AGRPL</name>
<dbReference type="InterPro" id="IPR037695">
    <property type="entry name" value="IQUB"/>
</dbReference>
<dbReference type="PANTHER" id="PTHR21074">
    <property type="entry name" value="IQ AND UBIQUITIN-LIKE DOMAIN-CONTAINING PROTEIN"/>
    <property type="match status" value="1"/>
</dbReference>
<dbReference type="KEGG" id="apln:108738886"/>
<dbReference type="STRING" id="224129.A0A1W4X598"/>
<organism evidence="3 4">
    <name type="scientific">Agrilus planipennis</name>
    <name type="common">Emerald ash borer</name>
    <name type="synonym">Agrilus marcopoli</name>
    <dbReference type="NCBI Taxonomy" id="224129"/>
    <lineage>
        <taxon>Eukaryota</taxon>
        <taxon>Metazoa</taxon>
        <taxon>Ecdysozoa</taxon>
        <taxon>Arthropoda</taxon>
        <taxon>Hexapoda</taxon>
        <taxon>Insecta</taxon>
        <taxon>Pterygota</taxon>
        <taxon>Neoptera</taxon>
        <taxon>Endopterygota</taxon>
        <taxon>Coleoptera</taxon>
        <taxon>Polyphaga</taxon>
        <taxon>Elateriformia</taxon>
        <taxon>Buprestoidea</taxon>
        <taxon>Buprestidae</taxon>
        <taxon>Agrilinae</taxon>
        <taxon>Agrilus</taxon>
    </lineage>
</organism>
<sequence length="708" mass="84933">MNEIRTDFKLRRELDKMCRVVFHSTESLEYSIEDESLDMITVKFTTVDDNFFTQSYSSKLTIANVKVILGRVFSVPPLILKILDSDENDISDEKPLYTFDVELYGKVELFLLSTDPDRKILAENAYKDLVPVDVITVRVEDPCYPEKYRELIVEIEDRRIKKPFLGGFVNTQTHLEYHNGYSQTGPPKPKVPPWMKNHRDTQTYFYRSRMYDAHYERAQQMANENTWIPNVNDKIMQAGPYETAEEREKRIDLPEKIRRIQRYFRAWKMRKALRALSDEYKKRIRLEKEYEEFLIREDAERRRRELIAKVFPRTKEDFRMLHAMVHRWKLAEIRKICENFSGPAKISEFYILLEKEIQLLNTIDKQRQKMKEDYEMKKEEEFFLTIGTPLEWNSNYRNLYVQMDTLETQKARQYHDLFRTLRDHDLCKERRLNALFNVKKQLQDQDHNCQLSNEIVELIDRCCVLISRGFEYKQLEMLQKRIEHLLMKHLNQRECNEGITNRLVRVKEKVMHQDLFLCQRCQKLKSHNEFPIDSRTKLLRICNSCIWIDKVQQPPINMAPYAYILKCIRREERRKGAQSSVAFVLGNEDIQYIVDHIWHGHSALSECDDIHALRLARWEKDKEWSPWNCVLLTTEEIRNHNQLEKFEGAYEYEFIEKVQHKHLDGKVYFKKAYKYGNTVKYGVDWSKIEGHIDFVAVNSKVRIPPTCH</sequence>
<dbReference type="Proteomes" id="UP000192223">
    <property type="component" value="Unplaced"/>
</dbReference>
<evidence type="ECO:0000256" key="1">
    <source>
        <dbReference type="SAM" id="Coils"/>
    </source>
</evidence>
<dbReference type="PANTHER" id="PTHR21074:SF0">
    <property type="entry name" value="IQ AND UBIQUITIN-LIKE DOMAIN-CONTAINING PROTEIN"/>
    <property type="match status" value="1"/>
</dbReference>
<dbReference type="Pfam" id="PF25805">
    <property type="entry name" value="IQUB"/>
    <property type="match status" value="1"/>
</dbReference>
<proteinExistence type="predicted"/>
<keyword evidence="1" id="KW-0175">Coiled coil</keyword>
<evidence type="ECO:0000259" key="2">
    <source>
        <dbReference type="Pfam" id="PF25805"/>
    </source>
</evidence>
<accession>A0A1W4X598</accession>
<dbReference type="GO" id="GO:0060271">
    <property type="term" value="P:cilium assembly"/>
    <property type="evidence" value="ECO:0007669"/>
    <property type="project" value="TreeGrafter"/>
</dbReference>
<feature type="coiled-coil region" evidence="1">
    <location>
        <begin position="353"/>
        <end position="380"/>
    </location>
</feature>
<reference evidence="4" key="1">
    <citation type="submission" date="2025-08" db="UniProtKB">
        <authorList>
            <consortium name="RefSeq"/>
        </authorList>
    </citation>
    <scope>IDENTIFICATION</scope>
    <source>
        <tissue evidence="4">Entire body</tissue>
    </source>
</reference>
<dbReference type="PROSITE" id="PS50096">
    <property type="entry name" value="IQ"/>
    <property type="match status" value="1"/>
</dbReference>
<dbReference type="GO" id="GO:0001669">
    <property type="term" value="C:acrosomal vesicle"/>
    <property type="evidence" value="ECO:0007669"/>
    <property type="project" value="TreeGrafter"/>
</dbReference>
<dbReference type="RefSeq" id="XP_018327997.1">
    <property type="nucleotide sequence ID" value="XM_018472495.2"/>
</dbReference>
<dbReference type="GO" id="GO:0030317">
    <property type="term" value="P:flagellated sperm motility"/>
    <property type="evidence" value="ECO:0007669"/>
    <property type="project" value="TreeGrafter"/>
</dbReference>
<evidence type="ECO:0000313" key="3">
    <source>
        <dbReference type="Proteomes" id="UP000192223"/>
    </source>
</evidence>
<feature type="domain" description="IQ motif and ubiquitin-like" evidence="2">
    <location>
        <begin position="375"/>
        <end position="509"/>
    </location>
</feature>
<evidence type="ECO:0000313" key="4">
    <source>
        <dbReference type="RefSeq" id="XP_018327997.1"/>
    </source>
</evidence>
<dbReference type="OrthoDB" id="10265862at2759"/>
<dbReference type="InParanoid" id="A0A1W4X598"/>